<feature type="domain" description="DUF4097" evidence="1">
    <location>
        <begin position="73"/>
        <end position="219"/>
    </location>
</feature>
<keyword evidence="3" id="KW-1185">Reference proteome</keyword>
<sequence>MQKFDTTAPISAHLDIPAGRIHLIAADRADTTVEVLPANASKSRDVKAAEQTTVAFDEGVLRVEAPAGKNQILGASGSVEVTVQLPAGSRIEAKAAAAEFRGVGRLGDVTFEGAQGPVKVDEAASIRLTVHDGDVTIGRLSGPAEISTQRGDIRIAEAERGTVVLRTRMGDISIDAARGVSAALDAGTGYGRLHNTLKNSEGAGAGLTIHATTDHGDITARSL</sequence>
<dbReference type="Proteomes" id="UP000053429">
    <property type="component" value="Unassembled WGS sequence"/>
</dbReference>
<evidence type="ECO:0000313" key="3">
    <source>
        <dbReference type="Proteomes" id="UP000053429"/>
    </source>
</evidence>
<dbReference type="InterPro" id="IPR025164">
    <property type="entry name" value="Toastrack_DUF4097"/>
</dbReference>
<gene>
    <name evidence="2" type="ORF">AQJ67_37275</name>
</gene>
<dbReference type="STRING" id="661399.AQJ67_37275"/>
<dbReference type="Pfam" id="PF13349">
    <property type="entry name" value="DUF4097"/>
    <property type="match status" value="1"/>
</dbReference>
<dbReference type="AlphaFoldDB" id="A0A101TKJ8"/>
<protein>
    <recommendedName>
        <fullName evidence="1">DUF4097 domain-containing protein</fullName>
    </recommendedName>
</protein>
<dbReference type="RefSeq" id="WP_062724049.1">
    <property type="nucleotide sequence ID" value="NZ_KQ948940.1"/>
</dbReference>
<dbReference type="OrthoDB" id="3252095at2"/>
<dbReference type="EMBL" id="LMWY01000052">
    <property type="protein sequence ID" value="KUN94022.1"/>
    <property type="molecule type" value="Genomic_DNA"/>
</dbReference>
<comment type="caution">
    <text evidence="2">The sequence shown here is derived from an EMBL/GenBank/DDBJ whole genome shotgun (WGS) entry which is preliminary data.</text>
</comment>
<organism evidence="2 3">
    <name type="scientific">Streptomyces caeruleatus</name>
    <dbReference type="NCBI Taxonomy" id="661399"/>
    <lineage>
        <taxon>Bacteria</taxon>
        <taxon>Bacillati</taxon>
        <taxon>Actinomycetota</taxon>
        <taxon>Actinomycetes</taxon>
        <taxon>Kitasatosporales</taxon>
        <taxon>Streptomycetaceae</taxon>
        <taxon>Streptomyces</taxon>
    </lineage>
</organism>
<evidence type="ECO:0000259" key="1">
    <source>
        <dbReference type="Pfam" id="PF13349"/>
    </source>
</evidence>
<reference evidence="2 3" key="1">
    <citation type="submission" date="2015-10" db="EMBL/GenBank/DDBJ databases">
        <title>Draft genome sequence of Streptomyces caeruleatus NRRL B-24802, type strain for the species Streptomyces caeruleatus.</title>
        <authorList>
            <person name="Ruckert C."/>
            <person name="Winkler A."/>
            <person name="Kalinowski J."/>
            <person name="Kampfer P."/>
            <person name="Glaeser S."/>
        </authorList>
    </citation>
    <scope>NUCLEOTIDE SEQUENCE [LARGE SCALE GENOMIC DNA]</scope>
    <source>
        <strain evidence="2 3">NRRL B-24802</strain>
    </source>
</reference>
<evidence type="ECO:0000313" key="2">
    <source>
        <dbReference type="EMBL" id="KUN94022.1"/>
    </source>
</evidence>
<name>A0A101TKJ8_9ACTN</name>
<accession>A0A101TKJ8</accession>
<proteinExistence type="predicted"/>